<dbReference type="InterPro" id="IPR001841">
    <property type="entry name" value="Znf_RING"/>
</dbReference>
<keyword evidence="2" id="KW-0862">Zinc</keyword>
<dbReference type="RefSeq" id="XP_022660591.1">
    <property type="nucleotide sequence ID" value="XM_022804856.1"/>
</dbReference>
<accession>A0A7M7K583</accession>
<sequence>MLGVLIRGLPKSPLEARHVDLLEPPMNVLCQLCSSLVPILFELSCGHLVCKWCCQSSSGMPRFFECPLDNKELTFNGNGTSFRTRAVRTELAVLMSCRAACLNRTHGCSMQGTLQEIVDHLDGCDFDRIECRRCHRHLPRIDLATHINEQCRSASFLPSMVCLESADLWRLGLSLQDAVAEATEKQLAMHLAFLEETVEQIAHNCAPAASGRGNGTRPYSTGGSVRGGRIGRFGTLTLPRSTESSSERAHPAGALEMVPECRFNRHVSASPFRHCSEPPLAMRIQSRRSQPDLPNLQNSEMQMQLNGIQVLISLKEDVLASLAVTLRETQNSVAGLNIKRSFWNIVRFSQIKTNLERCTNDHFGLTIPNKVFRLSHSGHPAILHAQFERNVSDKQFWLAMRIAFRADSRVNMNLEWPYRGEIALMIVHPEDSLLSKQHVLDALRSRHPNFYLRPAGNRGCEEPQSLGGRVVSLQDLIAEGFVAADDSITLAVVTSERITTPFSQSSRLRQFNGYLSNEF</sequence>
<reference evidence="5" key="1">
    <citation type="submission" date="2021-01" db="UniProtKB">
        <authorList>
            <consortium name="EnsemblMetazoa"/>
        </authorList>
    </citation>
    <scope>IDENTIFICATION</scope>
</reference>
<dbReference type="EnsemblMetazoa" id="XM_022804858">
    <property type="protein sequence ID" value="XP_022660593"/>
    <property type="gene ID" value="LOC111250120"/>
</dbReference>
<dbReference type="OrthoDB" id="6486434at2759"/>
<feature type="domain" description="RING-type" evidence="4">
    <location>
        <begin position="30"/>
        <end position="70"/>
    </location>
</feature>
<dbReference type="InterPro" id="IPR008974">
    <property type="entry name" value="TRAF-like"/>
</dbReference>
<dbReference type="PANTHER" id="PTHR10131">
    <property type="entry name" value="TNF RECEPTOR ASSOCIATED FACTOR"/>
    <property type="match status" value="1"/>
</dbReference>
<dbReference type="RefSeq" id="XP_022660592.1">
    <property type="nucleotide sequence ID" value="XM_022804857.1"/>
</dbReference>
<dbReference type="FunCoup" id="A0A7M7K583">
    <property type="interactions" value="1244"/>
</dbReference>
<dbReference type="Proteomes" id="UP000594260">
    <property type="component" value="Unplaced"/>
</dbReference>
<dbReference type="EnsemblMetazoa" id="XM_022804856">
    <property type="protein sequence ID" value="XP_022660591"/>
    <property type="gene ID" value="LOC111250120"/>
</dbReference>
<dbReference type="KEGG" id="vde:111250120"/>
<dbReference type="RefSeq" id="XP_022660590.1">
    <property type="nucleotide sequence ID" value="XM_022804855.1"/>
</dbReference>
<evidence type="ECO:0000259" key="4">
    <source>
        <dbReference type="PROSITE" id="PS50089"/>
    </source>
</evidence>
<dbReference type="GO" id="GO:0043122">
    <property type="term" value="P:regulation of canonical NF-kappaB signal transduction"/>
    <property type="evidence" value="ECO:0007669"/>
    <property type="project" value="TreeGrafter"/>
</dbReference>
<dbReference type="Gene3D" id="3.30.40.10">
    <property type="entry name" value="Zinc/RING finger domain, C3HC4 (zinc finger)"/>
    <property type="match status" value="1"/>
</dbReference>
<protein>
    <recommendedName>
        <fullName evidence="4">RING-type domain-containing protein</fullName>
    </recommendedName>
</protein>
<dbReference type="Gene3D" id="2.60.210.10">
    <property type="entry name" value="Apoptosis, Tumor Necrosis Factor Receptor Associated Protein 2, Chain A"/>
    <property type="match status" value="1"/>
</dbReference>
<dbReference type="AlphaFoldDB" id="A0A7M7K583"/>
<dbReference type="SUPFAM" id="SSF49599">
    <property type="entry name" value="TRAF domain-like"/>
    <property type="match status" value="1"/>
</dbReference>
<dbReference type="EnsemblMetazoa" id="XM_022804855">
    <property type="protein sequence ID" value="XP_022660590"/>
    <property type="gene ID" value="LOC111250120"/>
</dbReference>
<proteinExistence type="predicted"/>
<name>A0A7M7K583_VARDE</name>
<dbReference type="OMA" id="VCNTITH"/>
<keyword evidence="6" id="KW-1185">Reference proteome</keyword>
<organism evidence="5 6">
    <name type="scientific">Varroa destructor</name>
    <name type="common">Honeybee mite</name>
    <dbReference type="NCBI Taxonomy" id="109461"/>
    <lineage>
        <taxon>Eukaryota</taxon>
        <taxon>Metazoa</taxon>
        <taxon>Ecdysozoa</taxon>
        <taxon>Arthropoda</taxon>
        <taxon>Chelicerata</taxon>
        <taxon>Arachnida</taxon>
        <taxon>Acari</taxon>
        <taxon>Parasitiformes</taxon>
        <taxon>Mesostigmata</taxon>
        <taxon>Gamasina</taxon>
        <taxon>Dermanyssoidea</taxon>
        <taxon>Varroidae</taxon>
        <taxon>Varroa</taxon>
    </lineage>
</organism>
<evidence type="ECO:0000313" key="6">
    <source>
        <dbReference type="Proteomes" id="UP000594260"/>
    </source>
</evidence>
<dbReference type="GO" id="GO:0008270">
    <property type="term" value="F:zinc ion binding"/>
    <property type="evidence" value="ECO:0007669"/>
    <property type="project" value="UniProtKB-KW"/>
</dbReference>
<dbReference type="PANTHER" id="PTHR10131:SF94">
    <property type="entry name" value="TNF RECEPTOR-ASSOCIATED FACTOR 4"/>
    <property type="match status" value="1"/>
</dbReference>
<evidence type="ECO:0000256" key="1">
    <source>
        <dbReference type="ARBA" id="ARBA00022771"/>
    </source>
</evidence>
<evidence type="ECO:0000313" key="5">
    <source>
        <dbReference type="EnsemblMetazoa" id="XP_022660591"/>
    </source>
</evidence>
<keyword evidence="1 3" id="KW-0479">Metal-binding</keyword>
<dbReference type="PROSITE" id="PS50089">
    <property type="entry name" value="ZF_RING_2"/>
    <property type="match status" value="1"/>
</dbReference>
<evidence type="ECO:0000256" key="3">
    <source>
        <dbReference type="PROSITE-ProRule" id="PRU00175"/>
    </source>
</evidence>
<dbReference type="SUPFAM" id="SSF57850">
    <property type="entry name" value="RING/U-box"/>
    <property type="match status" value="1"/>
</dbReference>
<dbReference type="RefSeq" id="XP_022660593.1">
    <property type="nucleotide sequence ID" value="XM_022804858.1"/>
</dbReference>
<dbReference type="GeneID" id="111250120"/>
<dbReference type="EnsemblMetazoa" id="XM_022804857">
    <property type="protein sequence ID" value="XP_022660592"/>
    <property type="gene ID" value="LOC111250120"/>
</dbReference>
<evidence type="ECO:0000256" key="2">
    <source>
        <dbReference type="ARBA" id="ARBA00022833"/>
    </source>
</evidence>
<keyword evidence="1 3" id="KW-0863">Zinc-finger</keyword>
<dbReference type="InParanoid" id="A0A7M7K583"/>
<dbReference type="InterPro" id="IPR013083">
    <property type="entry name" value="Znf_RING/FYVE/PHD"/>
</dbReference>